<reference evidence="2 3" key="1">
    <citation type="journal article" date="2019" name="Int. J. Syst. Evol. Microbiol.">
        <title>The Global Catalogue of Microorganisms (GCM) 10K type strain sequencing project: providing services to taxonomists for standard genome sequencing and annotation.</title>
        <authorList>
            <consortium name="The Broad Institute Genomics Platform"/>
            <consortium name="The Broad Institute Genome Sequencing Center for Infectious Disease"/>
            <person name="Wu L."/>
            <person name="Ma J."/>
        </authorList>
    </citation>
    <scope>NUCLEOTIDE SEQUENCE [LARGE SCALE GENOMIC DNA]</scope>
    <source>
        <strain evidence="2 3">JCM 15749</strain>
    </source>
</reference>
<protein>
    <recommendedName>
        <fullName evidence="1">Flavin reductase like domain-containing protein</fullName>
    </recommendedName>
</protein>
<dbReference type="Pfam" id="PF01613">
    <property type="entry name" value="Flavin_Reduct"/>
    <property type="match status" value="1"/>
</dbReference>
<dbReference type="InterPro" id="IPR012349">
    <property type="entry name" value="Split_barrel_FMN-bd"/>
</dbReference>
<dbReference type="Gene3D" id="2.30.110.10">
    <property type="entry name" value="Electron Transport, Fmn-binding Protein, Chain A"/>
    <property type="match status" value="1"/>
</dbReference>
<gene>
    <name evidence="2" type="ORF">GCM10009821_00640</name>
</gene>
<dbReference type="Proteomes" id="UP001501480">
    <property type="component" value="Unassembled WGS sequence"/>
</dbReference>
<feature type="domain" description="Flavin reductase like" evidence="1">
    <location>
        <begin position="29"/>
        <end position="173"/>
    </location>
</feature>
<dbReference type="SMART" id="SM00903">
    <property type="entry name" value="Flavin_Reduct"/>
    <property type="match status" value="1"/>
</dbReference>
<name>A0ABN2VPI7_9ACTN</name>
<evidence type="ECO:0000259" key="1">
    <source>
        <dbReference type="SMART" id="SM00903"/>
    </source>
</evidence>
<comment type="caution">
    <text evidence="2">The sequence shown here is derived from an EMBL/GenBank/DDBJ whole genome shotgun (WGS) entry which is preliminary data.</text>
</comment>
<dbReference type="SUPFAM" id="SSF50475">
    <property type="entry name" value="FMN-binding split barrel"/>
    <property type="match status" value="1"/>
</dbReference>
<evidence type="ECO:0000313" key="2">
    <source>
        <dbReference type="EMBL" id="GAA2068686.1"/>
    </source>
</evidence>
<organism evidence="2 3">
    <name type="scientific">Aeromicrobium halocynthiae</name>
    <dbReference type="NCBI Taxonomy" id="560557"/>
    <lineage>
        <taxon>Bacteria</taxon>
        <taxon>Bacillati</taxon>
        <taxon>Actinomycetota</taxon>
        <taxon>Actinomycetes</taxon>
        <taxon>Propionibacteriales</taxon>
        <taxon>Nocardioidaceae</taxon>
        <taxon>Aeromicrobium</taxon>
    </lineage>
</organism>
<dbReference type="EMBL" id="BAAAPY010000001">
    <property type="protein sequence ID" value="GAA2068686.1"/>
    <property type="molecule type" value="Genomic_DNA"/>
</dbReference>
<sequence length="173" mass="18447">MSRLDGVTIHSEHPFWHADDERDPLRRLRGRMAAPVTVLTAGSGRGRVGHTVSSVLLAEGEPAQVLALLDEESEVWAAEPERIVVNVLGPTHAWLAEVFAGTAPAPGGPFTQGEWTDSRWGPVLADAAGWIGIRVVDAAPARAGWFPVLAGDVEHVHVGGGDALAHVRGRFQH</sequence>
<accession>A0ABN2VPI7</accession>
<keyword evidence="3" id="KW-1185">Reference proteome</keyword>
<evidence type="ECO:0000313" key="3">
    <source>
        <dbReference type="Proteomes" id="UP001501480"/>
    </source>
</evidence>
<proteinExistence type="predicted"/>
<dbReference type="InterPro" id="IPR002563">
    <property type="entry name" value="Flavin_Rdtase-like_dom"/>
</dbReference>